<keyword evidence="1" id="KW-0732">Signal</keyword>
<protein>
    <submittedName>
        <fullName evidence="2">Uncharacterized protein</fullName>
    </submittedName>
</protein>
<dbReference type="EMBL" id="JH687405">
    <property type="protein sequence ID" value="EIM79370.1"/>
    <property type="molecule type" value="Genomic_DNA"/>
</dbReference>
<reference evidence="3" key="1">
    <citation type="journal article" date="2012" name="Science">
        <title>The Paleozoic origin of enzymatic lignin decomposition reconstructed from 31 fungal genomes.</title>
        <authorList>
            <person name="Floudas D."/>
            <person name="Binder M."/>
            <person name="Riley R."/>
            <person name="Barry K."/>
            <person name="Blanchette R.A."/>
            <person name="Henrissat B."/>
            <person name="Martinez A.T."/>
            <person name="Otillar R."/>
            <person name="Spatafora J.W."/>
            <person name="Yadav J.S."/>
            <person name="Aerts A."/>
            <person name="Benoit I."/>
            <person name="Boyd A."/>
            <person name="Carlson A."/>
            <person name="Copeland A."/>
            <person name="Coutinho P.M."/>
            <person name="de Vries R.P."/>
            <person name="Ferreira P."/>
            <person name="Findley K."/>
            <person name="Foster B."/>
            <person name="Gaskell J."/>
            <person name="Glotzer D."/>
            <person name="Gorecki P."/>
            <person name="Heitman J."/>
            <person name="Hesse C."/>
            <person name="Hori C."/>
            <person name="Igarashi K."/>
            <person name="Jurgens J.A."/>
            <person name="Kallen N."/>
            <person name="Kersten P."/>
            <person name="Kohler A."/>
            <person name="Kuees U."/>
            <person name="Kumar T.K.A."/>
            <person name="Kuo A."/>
            <person name="LaButti K."/>
            <person name="Larrondo L.F."/>
            <person name="Lindquist E."/>
            <person name="Ling A."/>
            <person name="Lombard V."/>
            <person name="Lucas S."/>
            <person name="Lundell T."/>
            <person name="Martin R."/>
            <person name="McLaughlin D.J."/>
            <person name="Morgenstern I."/>
            <person name="Morin E."/>
            <person name="Murat C."/>
            <person name="Nagy L.G."/>
            <person name="Nolan M."/>
            <person name="Ohm R.A."/>
            <person name="Patyshakuliyeva A."/>
            <person name="Rokas A."/>
            <person name="Ruiz-Duenas F.J."/>
            <person name="Sabat G."/>
            <person name="Salamov A."/>
            <person name="Samejima M."/>
            <person name="Schmutz J."/>
            <person name="Slot J.C."/>
            <person name="St John F."/>
            <person name="Stenlid J."/>
            <person name="Sun H."/>
            <person name="Sun S."/>
            <person name="Syed K."/>
            <person name="Tsang A."/>
            <person name="Wiebenga A."/>
            <person name="Young D."/>
            <person name="Pisabarro A."/>
            <person name="Eastwood D.C."/>
            <person name="Martin F."/>
            <person name="Cullen D."/>
            <person name="Grigoriev I.V."/>
            <person name="Hibbett D.S."/>
        </authorList>
    </citation>
    <scope>NUCLEOTIDE SEQUENCE [LARGE SCALE GENOMIC DNA]</scope>
    <source>
        <strain evidence="3">FP-91666</strain>
    </source>
</reference>
<evidence type="ECO:0000313" key="2">
    <source>
        <dbReference type="EMBL" id="EIM79370.1"/>
    </source>
</evidence>
<evidence type="ECO:0000313" key="3">
    <source>
        <dbReference type="Proteomes" id="UP000053927"/>
    </source>
</evidence>
<dbReference type="GeneID" id="18802423"/>
<organism evidence="2 3">
    <name type="scientific">Stereum hirsutum (strain FP-91666)</name>
    <name type="common">White-rot fungus</name>
    <dbReference type="NCBI Taxonomy" id="721885"/>
    <lineage>
        <taxon>Eukaryota</taxon>
        <taxon>Fungi</taxon>
        <taxon>Dikarya</taxon>
        <taxon>Basidiomycota</taxon>
        <taxon>Agaricomycotina</taxon>
        <taxon>Agaricomycetes</taxon>
        <taxon>Russulales</taxon>
        <taxon>Stereaceae</taxon>
        <taxon>Stereum</taxon>
    </lineage>
</organism>
<dbReference type="AlphaFoldDB" id="R7RWZ4"/>
<dbReference type="KEGG" id="shs:STEHIDRAFT_163727"/>
<evidence type="ECO:0000256" key="1">
    <source>
        <dbReference type="SAM" id="SignalP"/>
    </source>
</evidence>
<dbReference type="RefSeq" id="XP_007311508.1">
    <property type="nucleotide sequence ID" value="XM_007311446.1"/>
</dbReference>
<accession>R7RWZ4</accession>
<keyword evidence="3" id="KW-1185">Reference proteome</keyword>
<gene>
    <name evidence="2" type="ORF">STEHIDRAFT_163727</name>
</gene>
<proteinExistence type="predicted"/>
<dbReference type="Proteomes" id="UP000053927">
    <property type="component" value="Unassembled WGS sequence"/>
</dbReference>
<feature type="chain" id="PRO_5004444508" evidence="1">
    <location>
        <begin position="18"/>
        <end position="72"/>
    </location>
</feature>
<sequence>MRSQILVLALCAIFSFAAPSPAENEIAARGCPGGGPGNACPEGLFQKKKGDTTSLSAPIIVVSRVDKRRNLV</sequence>
<name>R7RWZ4_STEHR</name>
<feature type="signal peptide" evidence="1">
    <location>
        <begin position="1"/>
        <end position="17"/>
    </location>
</feature>